<dbReference type="Proteomes" id="UP000672602">
    <property type="component" value="Unassembled WGS sequence"/>
</dbReference>
<sequence length="104" mass="10910">MTDIPQAESRLAAALQRVETAATAQREKAETERARLAEEKRALESRVADLETELNRLKRGACAEIDATLADIDAVLAPEGGGNGGKVDGDALRAGPASAGREEP</sequence>
<dbReference type="AlphaFoldDB" id="A0A8J7S341"/>
<organism evidence="3 4">
    <name type="scientific">Marivibrio halodurans</name>
    <dbReference type="NCBI Taxonomy" id="2039722"/>
    <lineage>
        <taxon>Bacteria</taxon>
        <taxon>Pseudomonadati</taxon>
        <taxon>Pseudomonadota</taxon>
        <taxon>Alphaproteobacteria</taxon>
        <taxon>Rhodospirillales</taxon>
        <taxon>Rhodospirillaceae</taxon>
        <taxon>Marivibrio</taxon>
    </lineage>
</organism>
<proteinExistence type="predicted"/>
<evidence type="ECO:0000313" key="3">
    <source>
        <dbReference type="EMBL" id="MBP5857698.1"/>
    </source>
</evidence>
<protein>
    <submittedName>
        <fullName evidence="3">Uncharacterized protein</fullName>
    </submittedName>
</protein>
<evidence type="ECO:0000256" key="1">
    <source>
        <dbReference type="SAM" id="Coils"/>
    </source>
</evidence>
<accession>A0A8J7S341</accession>
<keyword evidence="1" id="KW-0175">Coiled coil</keyword>
<evidence type="ECO:0000313" key="4">
    <source>
        <dbReference type="Proteomes" id="UP000672602"/>
    </source>
</evidence>
<dbReference type="RefSeq" id="WP_210682283.1">
    <property type="nucleotide sequence ID" value="NZ_JAGMWN010000005.1"/>
</dbReference>
<comment type="caution">
    <text evidence="3">The sequence shown here is derived from an EMBL/GenBank/DDBJ whole genome shotgun (WGS) entry which is preliminary data.</text>
</comment>
<evidence type="ECO:0000256" key="2">
    <source>
        <dbReference type="SAM" id="MobiDB-lite"/>
    </source>
</evidence>
<reference evidence="3" key="1">
    <citation type="submission" date="2021-04" db="EMBL/GenBank/DDBJ databases">
        <authorList>
            <person name="Zhang D.-C."/>
        </authorList>
    </citation>
    <scope>NUCLEOTIDE SEQUENCE</scope>
    <source>
        <strain evidence="3">CGMCC 1.15697</strain>
    </source>
</reference>
<dbReference type="EMBL" id="JAGMWN010000005">
    <property type="protein sequence ID" value="MBP5857698.1"/>
    <property type="molecule type" value="Genomic_DNA"/>
</dbReference>
<name>A0A8J7S341_9PROT</name>
<keyword evidence="4" id="KW-1185">Reference proteome</keyword>
<feature type="coiled-coil region" evidence="1">
    <location>
        <begin position="19"/>
        <end position="60"/>
    </location>
</feature>
<feature type="region of interest" description="Disordered" evidence="2">
    <location>
        <begin position="79"/>
        <end position="104"/>
    </location>
</feature>
<gene>
    <name evidence="3" type="ORF">KAJ83_11820</name>
</gene>